<name>A0A8R1E9P3_CAEJA</name>
<accession>A0A8R1E9P3</accession>
<dbReference type="AlphaFoldDB" id="A0A8R1E9P3"/>
<keyword evidence="2" id="KW-1185">Reference proteome</keyword>
<evidence type="ECO:0000313" key="1">
    <source>
        <dbReference type="EnsemblMetazoa" id="CJA28336d.1"/>
    </source>
</evidence>
<reference evidence="2" key="1">
    <citation type="submission" date="2010-08" db="EMBL/GenBank/DDBJ databases">
        <authorList>
            <consortium name="Caenorhabditis japonica Sequencing Consortium"/>
            <person name="Wilson R.K."/>
        </authorList>
    </citation>
    <scope>NUCLEOTIDE SEQUENCE [LARGE SCALE GENOMIC DNA]</scope>
    <source>
        <strain evidence="2">DF5081</strain>
    </source>
</reference>
<dbReference type="PANTHER" id="PTHR47645:SF1">
    <property type="entry name" value="C2H2-TYPE DOMAIN-CONTAINING PROTEIN-RELATED"/>
    <property type="match status" value="1"/>
</dbReference>
<dbReference type="PANTHER" id="PTHR47645">
    <property type="entry name" value="PROTEIN CBG08267"/>
    <property type="match status" value="1"/>
</dbReference>
<dbReference type="EnsemblMetazoa" id="CJA28336d.1">
    <property type="protein sequence ID" value="CJA28336d.1"/>
    <property type="gene ID" value="WBGene00183910"/>
</dbReference>
<protein>
    <submittedName>
        <fullName evidence="1">Uncharacterized protein</fullName>
    </submittedName>
</protein>
<sequence>MWRAFDEEAERSDRYTRIAYFAEEFRSQSGSSTKKKRNAFHMCGQSEFVHYDDGVRGLYGNETISDSMHSELPDALLTGPVPSTDRFVTSLNVSDPDAEITRRRDCGDAAIRIVNSSIGRAFQNQRSYHYDIVTNSLAPCQLTDSP</sequence>
<reference evidence="1" key="2">
    <citation type="submission" date="2022-06" db="UniProtKB">
        <authorList>
            <consortium name="EnsemblMetazoa"/>
        </authorList>
    </citation>
    <scope>IDENTIFICATION</scope>
    <source>
        <strain evidence="1">DF5081</strain>
    </source>
</reference>
<evidence type="ECO:0000313" key="2">
    <source>
        <dbReference type="Proteomes" id="UP000005237"/>
    </source>
</evidence>
<organism evidence="1 2">
    <name type="scientific">Caenorhabditis japonica</name>
    <dbReference type="NCBI Taxonomy" id="281687"/>
    <lineage>
        <taxon>Eukaryota</taxon>
        <taxon>Metazoa</taxon>
        <taxon>Ecdysozoa</taxon>
        <taxon>Nematoda</taxon>
        <taxon>Chromadorea</taxon>
        <taxon>Rhabditida</taxon>
        <taxon>Rhabditina</taxon>
        <taxon>Rhabditomorpha</taxon>
        <taxon>Rhabditoidea</taxon>
        <taxon>Rhabditidae</taxon>
        <taxon>Peloderinae</taxon>
        <taxon>Caenorhabditis</taxon>
    </lineage>
</organism>
<dbReference type="Proteomes" id="UP000005237">
    <property type="component" value="Unassembled WGS sequence"/>
</dbReference>
<proteinExistence type="predicted"/>